<dbReference type="Pfam" id="PF10604">
    <property type="entry name" value="Polyketide_cyc2"/>
    <property type="match status" value="1"/>
</dbReference>
<organism evidence="1 2">
    <name type="scientific">Calidifontibacter indicus</name>
    <dbReference type="NCBI Taxonomy" id="419650"/>
    <lineage>
        <taxon>Bacteria</taxon>
        <taxon>Bacillati</taxon>
        <taxon>Actinomycetota</taxon>
        <taxon>Actinomycetes</taxon>
        <taxon>Micrococcales</taxon>
        <taxon>Dermacoccaceae</taxon>
        <taxon>Calidifontibacter</taxon>
    </lineage>
</organism>
<reference evidence="1 2" key="1">
    <citation type="submission" date="2018-08" db="EMBL/GenBank/DDBJ databases">
        <title>Sequencing the genomes of 1000 actinobacteria strains.</title>
        <authorList>
            <person name="Klenk H.-P."/>
        </authorList>
    </citation>
    <scope>NUCLEOTIDE SEQUENCE [LARGE SCALE GENOMIC DNA]</scope>
    <source>
        <strain evidence="1 2">DSM 22967</strain>
    </source>
</reference>
<dbReference type="AlphaFoldDB" id="A0A3D9UJC7"/>
<accession>A0A3D9UJC7</accession>
<evidence type="ECO:0000313" key="1">
    <source>
        <dbReference type="EMBL" id="REF29548.1"/>
    </source>
</evidence>
<dbReference type="InterPro" id="IPR019587">
    <property type="entry name" value="Polyketide_cyclase/dehydratase"/>
</dbReference>
<sequence length="271" mass="29476">MWRTVVIRVLHPSPVEQAAAATFAYNIAAIARPHALVTGLNGQVTVRPFPGDRSKYFDGGNVTPKDCAISVGSHRPWRATRVETGRKGTAPVGDGHGDRIVHVDGQGAWRSPERRDGNVLILGVGWKPMKRRTTASPDDVWAVVADGWSYPLWVVGASRMRAVSADWPQPGAKLHHSVGSWPGLLNDETTVVEMEPARRLRLSARARPFGEAVVDITLEPSGSGTEITMGEDVSAGPARLLPGLLRQVPILVRNRESLRRLALVAERHTEP</sequence>
<dbReference type="EMBL" id="QTUA01000001">
    <property type="protein sequence ID" value="REF29548.1"/>
    <property type="molecule type" value="Genomic_DNA"/>
</dbReference>
<protein>
    <submittedName>
        <fullName evidence="1">Polyketide cyclase/dehydrase/lipid transport protein</fullName>
    </submittedName>
</protein>
<gene>
    <name evidence="1" type="ORF">DFJ65_0500</name>
</gene>
<dbReference type="Proteomes" id="UP000256253">
    <property type="component" value="Unassembled WGS sequence"/>
</dbReference>
<dbReference type="Gene3D" id="3.30.530.20">
    <property type="match status" value="1"/>
</dbReference>
<proteinExistence type="predicted"/>
<comment type="caution">
    <text evidence="1">The sequence shown here is derived from an EMBL/GenBank/DDBJ whole genome shotgun (WGS) entry which is preliminary data.</text>
</comment>
<dbReference type="SUPFAM" id="SSF55961">
    <property type="entry name" value="Bet v1-like"/>
    <property type="match status" value="1"/>
</dbReference>
<name>A0A3D9UJC7_9MICO</name>
<evidence type="ECO:0000313" key="2">
    <source>
        <dbReference type="Proteomes" id="UP000256253"/>
    </source>
</evidence>
<dbReference type="CDD" id="cd07812">
    <property type="entry name" value="SRPBCC"/>
    <property type="match status" value="1"/>
</dbReference>
<keyword evidence="2" id="KW-1185">Reference proteome</keyword>
<dbReference type="InterPro" id="IPR023393">
    <property type="entry name" value="START-like_dom_sf"/>
</dbReference>